<dbReference type="STRING" id="1707952.A6A03_19240"/>
<dbReference type="Pfam" id="PF13581">
    <property type="entry name" value="HATPase_c_2"/>
    <property type="match status" value="1"/>
</dbReference>
<dbReference type="AlphaFoldDB" id="A0A178M0X4"/>
<dbReference type="SUPFAM" id="SSF55874">
    <property type="entry name" value="ATPase domain of HSP90 chaperone/DNA topoisomerase II/histidine kinase"/>
    <property type="match status" value="1"/>
</dbReference>
<proteinExistence type="predicted"/>
<dbReference type="InterPro" id="IPR036890">
    <property type="entry name" value="HATPase_C_sf"/>
</dbReference>
<feature type="domain" description="Histidine kinase/HSP90-like ATPase" evidence="1">
    <location>
        <begin position="20"/>
        <end position="129"/>
    </location>
</feature>
<dbReference type="Gene3D" id="3.30.565.10">
    <property type="entry name" value="Histidine kinase-like ATPase, C-terminal domain"/>
    <property type="match status" value="1"/>
</dbReference>
<accession>A0A178M0X4</accession>
<evidence type="ECO:0000313" key="2">
    <source>
        <dbReference type="EMBL" id="OAN40829.1"/>
    </source>
</evidence>
<organism evidence="2 3">
    <name type="scientific">Chloroflexus islandicus</name>
    <dbReference type="NCBI Taxonomy" id="1707952"/>
    <lineage>
        <taxon>Bacteria</taxon>
        <taxon>Bacillati</taxon>
        <taxon>Chloroflexota</taxon>
        <taxon>Chloroflexia</taxon>
        <taxon>Chloroflexales</taxon>
        <taxon>Chloroflexineae</taxon>
        <taxon>Chloroflexaceae</taxon>
        <taxon>Chloroflexus</taxon>
    </lineage>
</organism>
<dbReference type="Proteomes" id="UP000078287">
    <property type="component" value="Unassembled WGS sequence"/>
</dbReference>
<name>A0A178M0X4_9CHLR</name>
<dbReference type="CDD" id="cd16936">
    <property type="entry name" value="HATPase_RsbW-like"/>
    <property type="match status" value="1"/>
</dbReference>
<dbReference type="OrthoDB" id="159434at2"/>
<evidence type="ECO:0000259" key="1">
    <source>
        <dbReference type="Pfam" id="PF13581"/>
    </source>
</evidence>
<comment type="caution">
    <text evidence="2">The sequence shown here is derived from an EMBL/GenBank/DDBJ whole genome shotgun (WGS) entry which is preliminary data.</text>
</comment>
<dbReference type="EMBL" id="LWQS01000091">
    <property type="protein sequence ID" value="OAN40829.1"/>
    <property type="molecule type" value="Genomic_DNA"/>
</dbReference>
<protein>
    <submittedName>
        <fullName evidence="2">Anti-sigma regulatory factor</fullName>
    </submittedName>
</protein>
<sequence>MNRIERQYELSVVPSEGIEQLHTALAAFWNEAGVAPEAQIRFNTAIAEVVANILQYAVGPGDGPIQLRLRSTPARIEARLVDRGRAWERPALATSLPEDWHESGRGLAIAGAILDTLQYRRFRNLNCWRLVLAVRQG</sequence>
<evidence type="ECO:0000313" key="3">
    <source>
        <dbReference type="Proteomes" id="UP000078287"/>
    </source>
</evidence>
<dbReference type="RefSeq" id="WP_066790716.1">
    <property type="nucleotide sequence ID" value="NZ_LWQS01000091.1"/>
</dbReference>
<reference evidence="2 3" key="1">
    <citation type="submission" date="2016-04" db="EMBL/GenBank/DDBJ databases">
        <title>Chloroflexus islandicus sp. nov., a thermophilic filamentous anoxygenic phototrophic bacterium from geyser Strokkur (Iceland).</title>
        <authorList>
            <person name="Gaisin V.A."/>
            <person name="Kalashnikov A.M."/>
            <person name="Sukhacheva M.V."/>
            <person name="Grouzdev D.S."/>
            <person name="Ivanov T.M."/>
            <person name="Kuznetsov B."/>
            <person name="Gorlenko V.M."/>
        </authorList>
    </citation>
    <scope>NUCLEOTIDE SEQUENCE [LARGE SCALE GENOMIC DNA]</scope>
    <source>
        <strain evidence="3">isl-2</strain>
    </source>
</reference>
<dbReference type="InterPro" id="IPR003594">
    <property type="entry name" value="HATPase_dom"/>
</dbReference>
<gene>
    <name evidence="2" type="ORF">A6A03_19240</name>
</gene>
<keyword evidence="3" id="KW-1185">Reference proteome</keyword>